<keyword evidence="3" id="KW-1185">Reference proteome</keyword>
<reference evidence="2 3" key="1">
    <citation type="submission" date="2016-10" db="EMBL/GenBank/DDBJ databases">
        <authorList>
            <person name="de Groot N.N."/>
        </authorList>
    </citation>
    <scope>NUCLEOTIDE SEQUENCE [LARGE SCALE GENOMIC DNA]</scope>
    <source>
        <strain evidence="2 3">DSM 2698</strain>
    </source>
</reference>
<dbReference type="SMART" id="SM00849">
    <property type="entry name" value="Lactamase_B"/>
    <property type="match status" value="1"/>
</dbReference>
<dbReference type="PANTHER" id="PTHR42663:SF6">
    <property type="entry name" value="HYDROLASE C777.06C-RELATED"/>
    <property type="match status" value="1"/>
</dbReference>
<dbReference type="Gene3D" id="3.60.15.10">
    <property type="entry name" value="Ribonuclease Z/Hydroxyacylglutathione hydrolase-like"/>
    <property type="match status" value="1"/>
</dbReference>
<dbReference type="Pfam" id="PF12706">
    <property type="entry name" value="Lactamase_B_2"/>
    <property type="match status" value="1"/>
</dbReference>
<dbReference type="RefSeq" id="WP_092812264.1">
    <property type="nucleotide sequence ID" value="NZ_FMVW01000004.1"/>
</dbReference>
<dbReference type="PANTHER" id="PTHR42663">
    <property type="entry name" value="HYDROLASE C777.06C-RELATED-RELATED"/>
    <property type="match status" value="1"/>
</dbReference>
<accession>A0A1G5NIY2</accession>
<dbReference type="SUPFAM" id="SSF56281">
    <property type="entry name" value="Metallo-hydrolase/oxidoreductase"/>
    <property type="match status" value="1"/>
</dbReference>
<dbReference type="InterPro" id="IPR001279">
    <property type="entry name" value="Metallo-B-lactamas"/>
</dbReference>
<protein>
    <submittedName>
        <fullName evidence="2">Phosphoribosyl 1,2-cyclic phosphate phosphodiesterase</fullName>
    </submittedName>
</protein>
<dbReference type="InterPro" id="IPR036866">
    <property type="entry name" value="RibonucZ/Hydroxyglut_hydro"/>
</dbReference>
<gene>
    <name evidence="2" type="ORF">SAMN03080610_02050</name>
</gene>
<dbReference type="AlphaFoldDB" id="A0A1G5NIY2"/>
<sequence length="278" mass="30621">MTDVLRITILGCGSSPGVPRIGGDWGACDPSEPKNRRRRCSVLVERITASGEKTQVLIDTSPDLREQALSADLKRIDGVLYTHPHADHIHGIDDLRGFVMMTKARVDIYADRPTMDRLEEGFGYCLKTPEGSDYPPIVNAHLIEPGTPVTIDGAGGPIHALPFRQQHGSIPSLGYRIGNFAYSPDVNRLTPEAMAAIDGAELWIVDALRYKPHPSHFSVEEALHCIEALRPRRALLTHMHVDLDYNALRERLPEGVEPAFDGLVVELPWVELSSPSAS</sequence>
<dbReference type="STRING" id="1120955.SAMN03080610_02050"/>
<organism evidence="2 3">
    <name type="scientific">Afifella marina DSM 2698</name>
    <dbReference type="NCBI Taxonomy" id="1120955"/>
    <lineage>
        <taxon>Bacteria</taxon>
        <taxon>Pseudomonadati</taxon>
        <taxon>Pseudomonadota</taxon>
        <taxon>Alphaproteobacteria</taxon>
        <taxon>Hyphomicrobiales</taxon>
        <taxon>Afifellaceae</taxon>
        <taxon>Afifella</taxon>
    </lineage>
</organism>
<feature type="domain" description="Metallo-beta-lactamase" evidence="1">
    <location>
        <begin position="41"/>
        <end position="238"/>
    </location>
</feature>
<dbReference type="EMBL" id="FMVW01000004">
    <property type="protein sequence ID" value="SCZ36868.1"/>
    <property type="molecule type" value="Genomic_DNA"/>
</dbReference>
<name>A0A1G5NIY2_AFIMA</name>
<dbReference type="OrthoDB" id="9781189at2"/>
<evidence type="ECO:0000313" key="3">
    <source>
        <dbReference type="Proteomes" id="UP000199347"/>
    </source>
</evidence>
<dbReference type="CDD" id="cd16279">
    <property type="entry name" value="metallo-hydrolase-like_MBL-fold"/>
    <property type="match status" value="1"/>
</dbReference>
<evidence type="ECO:0000259" key="1">
    <source>
        <dbReference type="SMART" id="SM00849"/>
    </source>
</evidence>
<dbReference type="Proteomes" id="UP000199347">
    <property type="component" value="Unassembled WGS sequence"/>
</dbReference>
<proteinExistence type="predicted"/>
<evidence type="ECO:0000313" key="2">
    <source>
        <dbReference type="EMBL" id="SCZ36868.1"/>
    </source>
</evidence>